<dbReference type="InterPro" id="IPR037185">
    <property type="entry name" value="EmrE-like"/>
</dbReference>
<dbReference type="Pfam" id="PF00892">
    <property type="entry name" value="EamA"/>
    <property type="match status" value="2"/>
</dbReference>
<dbReference type="GO" id="GO:0005886">
    <property type="term" value="C:plasma membrane"/>
    <property type="evidence" value="ECO:0007669"/>
    <property type="project" value="UniProtKB-SubCell"/>
</dbReference>
<feature type="transmembrane region" description="Helical" evidence="7">
    <location>
        <begin position="97"/>
        <end position="118"/>
    </location>
</feature>
<keyword evidence="4 7" id="KW-0812">Transmembrane</keyword>
<evidence type="ECO:0000256" key="3">
    <source>
        <dbReference type="ARBA" id="ARBA00022475"/>
    </source>
</evidence>
<evidence type="ECO:0000259" key="8">
    <source>
        <dbReference type="Pfam" id="PF00892"/>
    </source>
</evidence>
<feature type="transmembrane region" description="Helical" evidence="7">
    <location>
        <begin position="12"/>
        <end position="32"/>
    </location>
</feature>
<keyword evidence="6 7" id="KW-0472">Membrane</keyword>
<accession>A0A1H8VYZ8</accession>
<gene>
    <name evidence="9" type="ORF">SAMN04490178_11352</name>
</gene>
<dbReference type="InterPro" id="IPR050638">
    <property type="entry name" value="AA-Vitamin_Transporters"/>
</dbReference>
<feature type="domain" description="EamA" evidence="8">
    <location>
        <begin position="10"/>
        <end position="141"/>
    </location>
</feature>
<proteinExistence type="inferred from homology"/>
<dbReference type="InterPro" id="IPR000620">
    <property type="entry name" value="EamA_dom"/>
</dbReference>
<organism evidence="9 10">
    <name type="scientific">Propionispora vibrioides</name>
    <dbReference type="NCBI Taxonomy" id="112903"/>
    <lineage>
        <taxon>Bacteria</taxon>
        <taxon>Bacillati</taxon>
        <taxon>Bacillota</taxon>
        <taxon>Negativicutes</taxon>
        <taxon>Selenomonadales</taxon>
        <taxon>Sporomusaceae</taxon>
        <taxon>Propionispora</taxon>
    </lineage>
</organism>
<keyword evidence="10" id="KW-1185">Reference proteome</keyword>
<keyword evidence="5 7" id="KW-1133">Transmembrane helix</keyword>
<name>A0A1H8VYZ8_9FIRM</name>
<sequence>METGKPNYKMIVILIWVVILWGVNAVAIKYLTQFYPPLVLAPVRLCLASLLLVPVMIVQKCWRLPRKAWPSVGGIALFCIFLHQIALTFGIKATSGTHAVLILGMNPLMTALLAGYFLKEKFTAAKAAGMVLGFGGLLFVVAANAQSGASLFGDAVMGIATLVFVIGSLFVKTATSYASPLTVTAYSHALAAAGLGLVGFAANPDWGHAAYSSWIPVAVLLFSSFFSTALGALLWNVSIRHLGASTASLFQNGCPVIGVFASVLFLGEQLSWHHLTALVLVVLGVTIGTGILPLPQFGRGKQAMDQQA</sequence>
<evidence type="ECO:0000256" key="7">
    <source>
        <dbReference type="SAM" id="Phobius"/>
    </source>
</evidence>
<dbReference type="STRING" id="112903.SAMN04490178_11352"/>
<dbReference type="PANTHER" id="PTHR32322">
    <property type="entry name" value="INNER MEMBRANE TRANSPORTER"/>
    <property type="match status" value="1"/>
</dbReference>
<comment type="similarity">
    <text evidence="2">Belongs to the EamA transporter family.</text>
</comment>
<evidence type="ECO:0000256" key="5">
    <source>
        <dbReference type="ARBA" id="ARBA00022989"/>
    </source>
</evidence>
<dbReference type="PANTHER" id="PTHR32322:SF18">
    <property type="entry name" value="S-ADENOSYLMETHIONINE_S-ADENOSYLHOMOCYSTEINE TRANSPORTER"/>
    <property type="match status" value="1"/>
</dbReference>
<reference evidence="9 10" key="1">
    <citation type="submission" date="2016-10" db="EMBL/GenBank/DDBJ databases">
        <authorList>
            <person name="de Groot N.N."/>
        </authorList>
    </citation>
    <scope>NUCLEOTIDE SEQUENCE [LARGE SCALE GENOMIC DNA]</scope>
    <source>
        <strain evidence="9 10">DSM 13305</strain>
    </source>
</reference>
<feature type="domain" description="EamA" evidence="8">
    <location>
        <begin position="152"/>
        <end position="287"/>
    </location>
</feature>
<evidence type="ECO:0000313" key="10">
    <source>
        <dbReference type="Proteomes" id="UP000198847"/>
    </source>
</evidence>
<feature type="transmembrane region" description="Helical" evidence="7">
    <location>
        <begin position="127"/>
        <end position="145"/>
    </location>
</feature>
<protein>
    <submittedName>
        <fullName evidence="9">Permease of the drug/metabolite transporter (DMT) superfamily</fullName>
    </submittedName>
</protein>
<evidence type="ECO:0000256" key="2">
    <source>
        <dbReference type="ARBA" id="ARBA00007362"/>
    </source>
</evidence>
<feature type="transmembrane region" description="Helical" evidence="7">
    <location>
        <begin position="249"/>
        <end position="266"/>
    </location>
</feature>
<dbReference type="EMBL" id="FODY01000013">
    <property type="protein sequence ID" value="SEP20596.1"/>
    <property type="molecule type" value="Genomic_DNA"/>
</dbReference>
<keyword evidence="3" id="KW-1003">Cell membrane</keyword>
<feature type="transmembrane region" description="Helical" evidence="7">
    <location>
        <begin position="38"/>
        <end position="57"/>
    </location>
</feature>
<feature type="transmembrane region" description="Helical" evidence="7">
    <location>
        <begin position="151"/>
        <end position="171"/>
    </location>
</feature>
<dbReference type="Proteomes" id="UP000198847">
    <property type="component" value="Unassembled WGS sequence"/>
</dbReference>
<dbReference type="RefSeq" id="WP_245732392.1">
    <property type="nucleotide sequence ID" value="NZ_FODY01000013.1"/>
</dbReference>
<evidence type="ECO:0000313" key="9">
    <source>
        <dbReference type="EMBL" id="SEP20596.1"/>
    </source>
</evidence>
<feature type="transmembrane region" description="Helical" evidence="7">
    <location>
        <begin position="183"/>
        <end position="202"/>
    </location>
</feature>
<evidence type="ECO:0000256" key="1">
    <source>
        <dbReference type="ARBA" id="ARBA00004651"/>
    </source>
</evidence>
<feature type="transmembrane region" description="Helical" evidence="7">
    <location>
        <begin position="272"/>
        <end position="294"/>
    </location>
</feature>
<dbReference type="SUPFAM" id="SSF103481">
    <property type="entry name" value="Multidrug resistance efflux transporter EmrE"/>
    <property type="match status" value="2"/>
</dbReference>
<dbReference type="AlphaFoldDB" id="A0A1H8VYZ8"/>
<evidence type="ECO:0000256" key="4">
    <source>
        <dbReference type="ARBA" id="ARBA00022692"/>
    </source>
</evidence>
<evidence type="ECO:0000256" key="6">
    <source>
        <dbReference type="ARBA" id="ARBA00023136"/>
    </source>
</evidence>
<feature type="transmembrane region" description="Helical" evidence="7">
    <location>
        <begin position="214"/>
        <end position="237"/>
    </location>
</feature>
<feature type="transmembrane region" description="Helical" evidence="7">
    <location>
        <begin position="69"/>
        <end position="91"/>
    </location>
</feature>
<comment type="subcellular location">
    <subcellularLocation>
        <location evidence="1">Cell membrane</location>
        <topology evidence="1">Multi-pass membrane protein</topology>
    </subcellularLocation>
</comment>